<reference evidence="1 2" key="1">
    <citation type="submission" date="2019-05" db="EMBL/GenBank/DDBJ databases">
        <authorList>
            <consortium name="Science for Life Laboratories"/>
        </authorList>
    </citation>
    <scope>NUCLEOTIDE SEQUENCE [LARGE SCALE GENOMIC DNA]</scope>
    <source>
        <strain evidence="1">Soil9</strain>
    </source>
</reference>
<dbReference type="EMBL" id="LR593886">
    <property type="protein sequence ID" value="VTR92655.1"/>
    <property type="molecule type" value="Genomic_DNA"/>
</dbReference>
<organism evidence="1 2">
    <name type="scientific">Gemmata massiliana</name>
    <dbReference type="NCBI Taxonomy" id="1210884"/>
    <lineage>
        <taxon>Bacteria</taxon>
        <taxon>Pseudomonadati</taxon>
        <taxon>Planctomycetota</taxon>
        <taxon>Planctomycetia</taxon>
        <taxon>Gemmatales</taxon>
        <taxon>Gemmataceae</taxon>
        <taxon>Gemmata</taxon>
    </lineage>
</organism>
<dbReference type="RefSeq" id="WP_162667487.1">
    <property type="nucleotide sequence ID" value="NZ_LR593886.1"/>
</dbReference>
<sequence>MTRDRWAAHANACAAGAPRATPVADRFHLVGNIRERVERLSEPHGSSLDAALEPPPVVLDSCVETRSITVISIASTPDAVMSATTSDDPNRHAARATQAPPLLSQRQYRRQDRFEEVRRLRREGQSIRRIARELRISSRAVPRYARSSQRPNWNPGAPRATRLDRFESAVDAFIREGGRTATVLHRGLAGPGCQSSYRAVLRFRGHRLQAAGIAPVGSSRGPPRPRRPPARALSFEFVRREENRSEQEIKRMTTMNAIPGSCAPLTLANRRGNGVCQGDAVRRVHR</sequence>
<evidence type="ECO:0000313" key="1">
    <source>
        <dbReference type="EMBL" id="VTR92655.1"/>
    </source>
</evidence>
<dbReference type="Proteomes" id="UP000464178">
    <property type="component" value="Chromosome"/>
</dbReference>
<accession>A0A6P2CWY4</accession>
<name>A0A6P2CWY4_9BACT</name>
<keyword evidence="2" id="KW-1185">Reference proteome</keyword>
<dbReference type="KEGG" id="gms:SOIL9_50590"/>
<dbReference type="Gene3D" id="1.10.10.60">
    <property type="entry name" value="Homeodomain-like"/>
    <property type="match status" value="1"/>
</dbReference>
<evidence type="ECO:0000313" key="2">
    <source>
        <dbReference type="Proteomes" id="UP000464178"/>
    </source>
</evidence>
<gene>
    <name evidence="1" type="ORF">SOIL9_50590</name>
</gene>
<protein>
    <submittedName>
        <fullName evidence="1">Transposase: ISL3 family transposase</fullName>
    </submittedName>
</protein>
<dbReference type="AlphaFoldDB" id="A0A6P2CWY4"/>
<proteinExistence type="predicted"/>